<evidence type="ECO:0000256" key="5">
    <source>
        <dbReference type="SAM" id="Phobius"/>
    </source>
</evidence>
<evidence type="ECO:0000256" key="1">
    <source>
        <dbReference type="ARBA" id="ARBA00004613"/>
    </source>
</evidence>
<keyword evidence="5" id="KW-0472">Membrane</keyword>
<proteinExistence type="inferred from homology"/>
<dbReference type="Gene3D" id="1.10.238.20">
    <property type="entry name" value="Pheromone/general odorant binding protein domain"/>
    <property type="match status" value="1"/>
</dbReference>
<dbReference type="PANTHER" id="PTHR11857:SF43">
    <property type="entry name" value="GEO07291P1-RELATED"/>
    <property type="match status" value="1"/>
</dbReference>
<accession>A0ABQ9JPX0</accession>
<comment type="similarity">
    <text evidence="2">Belongs to the PBP/GOBP family.</text>
</comment>
<evidence type="ECO:0000256" key="4">
    <source>
        <dbReference type="ARBA" id="ARBA00022729"/>
    </source>
</evidence>
<evidence type="ECO:0000313" key="6">
    <source>
        <dbReference type="EMBL" id="KAJ8980115.1"/>
    </source>
</evidence>
<gene>
    <name evidence="6" type="ORF">NQ317_010901</name>
</gene>
<keyword evidence="5" id="KW-0812">Transmembrane</keyword>
<dbReference type="Pfam" id="PF01395">
    <property type="entry name" value="PBP_GOBP"/>
    <property type="match status" value="1"/>
</dbReference>
<keyword evidence="5" id="KW-1133">Transmembrane helix</keyword>
<dbReference type="Proteomes" id="UP001162164">
    <property type="component" value="Unassembled WGS sequence"/>
</dbReference>
<evidence type="ECO:0000313" key="7">
    <source>
        <dbReference type="Proteomes" id="UP001162164"/>
    </source>
</evidence>
<dbReference type="InterPro" id="IPR036728">
    <property type="entry name" value="PBP_GOBP_sf"/>
</dbReference>
<dbReference type="EMBL" id="JAPWTJ010000287">
    <property type="protein sequence ID" value="KAJ8980115.1"/>
    <property type="molecule type" value="Genomic_DNA"/>
</dbReference>
<comment type="subcellular location">
    <subcellularLocation>
        <location evidence="1">Secreted</location>
    </subcellularLocation>
</comment>
<keyword evidence="7" id="KW-1185">Reference proteome</keyword>
<dbReference type="SUPFAM" id="SSF47565">
    <property type="entry name" value="Insect pheromone/odorant-binding proteins"/>
    <property type="match status" value="1"/>
</dbReference>
<keyword evidence="4" id="KW-0732">Signal</keyword>
<organism evidence="6 7">
    <name type="scientific">Molorchus minor</name>
    <dbReference type="NCBI Taxonomy" id="1323400"/>
    <lineage>
        <taxon>Eukaryota</taxon>
        <taxon>Metazoa</taxon>
        <taxon>Ecdysozoa</taxon>
        <taxon>Arthropoda</taxon>
        <taxon>Hexapoda</taxon>
        <taxon>Insecta</taxon>
        <taxon>Pterygota</taxon>
        <taxon>Neoptera</taxon>
        <taxon>Endopterygota</taxon>
        <taxon>Coleoptera</taxon>
        <taxon>Polyphaga</taxon>
        <taxon>Cucujiformia</taxon>
        <taxon>Chrysomeloidea</taxon>
        <taxon>Cerambycidae</taxon>
        <taxon>Lamiinae</taxon>
        <taxon>Monochamini</taxon>
        <taxon>Molorchus</taxon>
    </lineage>
</organism>
<reference evidence="6" key="1">
    <citation type="journal article" date="2023" name="Insect Mol. Biol.">
        <title>Genome sequencing provides insights into the evolution of gene families encoding plant cell wall-degrading enzymes in longhorned beetles.</title>
        <authorList>
            <person name="Shin N.R."/>
            <person name="Okamura Y."/>
            <person name="Kirsch R."/>
            <person name="Pauchet Y."/>
        </authorList>
    </citation>
    <scope>NUCLEOTIDE SEQUENCE</scope>
    <source>
        <strain evidence="6">MMC_N1</strain>
    </source>
</reference>
<dbReference type="PANTHER" id="PTHR11857">
    <property type="entry name" value="ODORANT BINDING PROTEIN-RELATED"/>
    <property type="match status" value="1"/>
</dbReference>
<evidence type="ECO:0000256" key="2">
    <source>
        <dbReference type="ARBA" id="ARBA00008098"/>
    </source>
</evidence>
<evidence type="ECO:0000256" key="3">
    <source>
        <dbReference type="ARBA" id="ARBA00022525"/>
    </source>
</evidence>
<dbReference type="InterPro" id="IPR006170">
    <property type="entry name" value="PBP/GOBP"/>
</dbReference>
<name>A0ABQ9JPX0_9CUCU</name>
<dbReference type="CDD" id="cd23992">
    <property type="entry name" value="PBP_GOBP"/>
    <property type="match status" value="1"/>
</dbReference>
<dbReference type="SMART" id="SM00708">
    <property type="entry name" value="PhBP"/>
    <property type="match status" value="1"/>
</dbReference>
<keyword evidence="3" id="KW-0964">Secreted</keyword>
<protein>
    <submittedName>
        <fullName evidence="6">Uncharacterized protein</fullName>
    </submittedName>
</protein>
<sequence>MVVNNKAPIIRTVYILKGKCGYKEVFGWLKHNCENLKRDILVDVIMGPILLLVYICSLSFTILIFLYCSEPGGCQEYSAQEAMNLSQRGGHTWLRHSKECGCTMGPLGGLRARDLCPPIVYLFLYSITLPSEKVKKLKAYHTACLNQTSANTSLIEAAGKGEFVEDSRLKEYFLCLSKKIQFQNEDGEIQKNVLRQKMTEVFRDPLVTQQLIEKCAVKQDSPQNTAFNTLKCYYENTPNHVNIFQVIDFDLIFVIANVKQKTFIRDELP</sequence>
<comment type="caution">
    <text evidence="6">The sequence shown here is derived from an EMBL/GenBank/DDBJ whole genome shotgun (WGS) entry which is preliminary data.</text>
</comment>
<feature type="transmembrane region" description="Helical" evidence="5">
    <location>
        <begin position="40"/>
        <end position="67"/>
    </location>
</feature>